<dbReference type="EMBL" id="GU014531">
    <property type="protein sequence ID" value="ADQ39303.1"/>
    <property type="molecule type" value="Genomic_DNA"/>
</dbReference>
<reference evidence="2 3" key="1">
    <citation type="journal article" date="2011" name="Vet. Pathol.">
        <title>Novel betapapillomavirus associated with hand and foot papillomas in a cynomolgus macaque.</title>
        <authorList>
            <person name="Wood C.E."/>
            <person name="Tannehill-Gregg S.H."/>
            <person name="Chen Z."/>
            <person name="Doorslaer K."/>
            <person name="Nelson D.R."/>
            <person name="Cline J.M."/>
            <person name="Burk R.D."/>
        </authorList>
    </citation>
    <scope>NUCLEOTIDE SEQUENCE [LARGE SCALE GENOMIC DNA]</scope>
    <source>
        <strain evidence="2">Mac191</strain>
    </source>
</reference>
<accession>F8QPP8</accession>
<protein>
    <submittedName>
        <fullName evidence="2">E4</fullName>
    </submittedName>
</protein>
<organism evidence="2 3">
    <name type="scientific">Macaca fascicularis papillomavirus 2</name>
    <dbReference type="NCBI Taxonomy" id="915424"/>
    <lineage>
        <taxon>Viruses</taxon>
        <taxon>Monodnaviria</taxon>
        <taxon>Shotokuvirae</taxon>
        <taxon>Cossaviricota</taxon>
        <taxon>Papovaviricetes</taxon>
        <taxon>Zurhausenvirales</taxon>
        <taxon>Papillomaviridae</taxon>
        <taxon>Firstpapillomavirinae</taxon>
        <taxon>Betapapillomavirus</taxon>
        <taxon>Betapapillomavirus 6</taxon>
    </lineage>
</organism>
<feature type="region of interest" description="Disordered" evidence="1">
    <location>
        <begin position="33"/>
        <end position="165"/>
    </location>
</feature>
<sequence>MLHLGLMQRDMVKLDFGRLSIIRTLSLLLSPVQRRRDRDHQPPPTPTPQKDPNTPLKWYQSIRPPPLPPQPPLPPLNSEPEGTGEKPPVQEEENEDTRPSKKTKENGDHTSGDGEKEGGDPDPGPVPHPDPDPDPDPEPEPEPDPNPQPQPIPAPDPDLDPGQVASFLEGVASYLHRWEVGYQQLVKDIKEDLDNYWLKLQTPQ</sequence>
<name>F8QPP8_9PAPI</name>
<evidence type="ECO:0000256" key="1">
    <source>
        <dbReference type="SAM" id="MobiDB-lite"/>
    </source>
</evidence>
<dbReference type="GeneID" id="10842533"/>
<evidence type="ECO:0000313" key="3">
    <source>
        <dbReference type="Proteomes" id="UP000144454"/>
    </source>
</evidence>
<feature type="compositionally biased region" description="Acidic residues" evidence="1">
    <location>
        <begin position="132"/>
        <end position="143"/>
    </location>
</feature>
<feature type="compositionally biased region" description="Pro residues" evidence="1">
    <location>
        <begin position="144"/>
        <end position="156"/>
    </location>
</feature>
<proteinExistence type="predicted"/>
<dbReference type="Proteomes" id="UP000144454">
    <property type="component" value="Segment"/>
</dbReference>
<dbReference type="KEGG" id="vg:10842533"/>
<keyword evidence="3" id="KW-1185">Reference proteome</keyword>
<feature type="compositionally biased region" description="Basic and acidic residues" evidence="1">
    <location>
        <begin position="96"/>
        <end position="119"/>
    </location>
</feature>
<feature type="compositionally biased region" description="Pro residues" evidence="1">
    <location>
        <begin position="63"/>
        <end position="77"/>
    </location>
</feature>
<dbReference type="RefSeq" id="YP_004646335.1">
    <property type="nucleotide sequence ID" value="NC_015691.1"/>
</dbReference>
<gene>
    <name evidence="2" type="primary">E4</name>
</gene>
<evidence type="ECO:0000313" key="2">
    <source>
        <dbReference type="EMBL" id="ADQ39303.1"/>
    </source>
</evidence>